<proteinExistence type="predicted"/>
<sequence length="81" mass="8650">MKDSQLWQTLSISNGVAVSALNPMGPAARIPKAKETIMAIIVATRIFFLLDSNVGTPQNGDAISFHNNILAATNLIVEVTQ</sequence>
<reference evidence="1" key="1">
    <citation type="submission" date="2021-05" db="EMBL/GenBank/DDBJ databases">
        <title>Energy efficiency and biological interactions define the core microbiome of deep oligotrophic groundwater.</title>
        <authorList>
            <person name="Mehrshad M."/>
            <person name="Lopez-Fernandez M."/>
            <person name="Bell E."/>
            <person name="Bernier-Latmani R."/>
            <person name="Bertilsson S."/>
            <person name="Dopson M."/>
        </authorList>
    </citation>
    <scope>NUCLEOTIDE SEQUENCE</scope>
    <source>
        <strain evidence="1">Modern_marine.mb.64</strain>
    </source>
</reference>
<accession>A0A948RY25</accession>
<gene>
    <name evidence="1" type="ORF">KJ970_19660</name>
</gene>
<evidence type="ECO:0000313" key="1">
    <source>
        <dbReference type="EMBL" id="MBU2693140.1"/>
    </source>
</evidence>
<comment type="caution">
    <text evidence="1">The sequence shown here is derived from an EMBL/GenBank/DDBJ whole genome shotgun (WGS) entry which is preliminary data.</text>
</comment>
<dbReference type="EMBL" id="JAHJDP010000116">
    <property type="protein sequence ID" value="MBU2693140.1"/>
    <property type="molecule type" value="Genomic_DNA"/>
</dbReference>
<dbReference type="AlphaFoldDB" id="A0A948RY25"/>
<dbReference type="Proteomes" id="UP000777784">
    <property type="component" value="Unassembled WGS sequence"/>
</dbReference>
<evidence type="ECO:0000313" key="2">
    <source>
        <dbReference type="Proteomes" id="UP000777784"/>
    </source>
</evidence>
<protein>
    <submittedName>
        <fullName evidence="1">Uncharacterized protein</fullName>
    </submittedName>
</protein>
<organism evidence="1 2">
    <name type="scientific">Eiseniibacteriota bacterium</name>
    <dbReference type="NCBI Taxonomy" id="2212470"/>
    <lineage>
        <taxon>Bacteria</taxon>
        <taxon>Candidatus Eiseniibacteriota</taxon>
    </lineage>
</organism>
<name>A0A948RY25_UNCEI</name>